<dbReference type="EMBL" id="MSIE01000052">
    <property type="protein sequence ID" value="OLF14598.1"/>
    <property type="molecule type" value="Genomic_DNA"/>
</dbReference>
<dbReference type="InterPro" id="IPR013325">
    <property type="entry name" value="RNA_pol_sigma_r2"/>
</dbReference>
<protein>
    <submittedName>
        <fullName evidence="8">RNA polymerase subunit sigma-24</fullName>
    </submittedName>
</protein>
<evidence type="ECO:0000256" key="5">
    <source>
        <dbReference type="ARBA" id="ARBA00023163"/>
    </source>
</evidence>
<evidence type="ECO:0000256" key="3">
    <source>
        <dbReference type="ARBA" id="ARBA00023082"/>
    </source>
</evidence>
<evidence type="ECO:0000313" key="8">
    <source>
        <dbReference type="EMBL" id="OLF14598.1"/>
    </source>
</evidence>
<name>A0A1Q8CJR2_9PSEU</name>
<dbReference type="InterPro" id="IPR036388">
    <property type="entry name" value="WH-like_DNA-bd_sf"/>
</dbReference>
<dbReference type="STRING" id="1912961.BU204_25955"/>
<evidence type="ECO:0000259" key="6">
    <source>
        <dbReference type="Pfam" id="PF04542"/>
    </source>
</evidence>
<evidence type="ECO:0000256" key="1">
    <source>
        <dbReference type="ARBA" id="ARBA00010641"/>
    </source>
</evidence>
<dbReference type="InterPro" id="IPR013249">
    <property type="entry name" value="RNA_pol_sigma70_r4_t2"/>
</dbReference>
<accession>A0A1Q8CJR2</accession>
<keyword evidence="9" id="KW-1185">Reference proteome</keyword>
<sequence>MACPDLPRSGAVTFEEFVAQRLDALVRYATVVTWDPHLAEDITQEVLVRAQARWSRIGRLDAPEPYVKRMVVNEFLSWRRRRAAHLVFLPRETLDGVAPPTSDGTGAVDDRDIAHRLIAGLPPKQRAAIALRYYEDLPDEEIAALLGCRAGTVRSYLSRGLAALRAAMPAERARNLEECL</sequence>
<feature type="domain" description="RNA polymerase sigma-70 region 2" evidence="6">
    <location>
        <begin position="18"/>
        <end position="83"/>
    </location>
</feature>
<dbReference type="InterPro" id="IPR014284">
    <property type="entry name" value="RNA_pol_sigma-70_dom"/>
</dbReference>
<dbReference type="Proteomes" id="UP000185596">
    <property type="component" value="Unassembled WGS sequence"/>
</dbReference>
<feature type="domain" description="RNA polymerase sigma factor 70 region 4 type 2" evidence="7">
    <location>
        <begin position="113"/>
        <end position="164"/>
    </location>
</feature>
<keyword evidence="2" id="KW-0805">Transcription regulation</keyword>
<dbReference type="AlphaFoldDB" id="A0A1Q8CJR2"/>
<comment type="caution">
    <text evidence="8">The sequence shown here is derived from an EMBL/GenBank/DDBJ whole genome shotgun (WGS) entry which is preliminary data.</text>
</comment>
<dbReference type="InterPro" id="IPR014325">
    <property type="entry name" value="RNA_pol_sigma-E_actinobac"/>
</dbReference>
<dbReference type="CDD" id="cd06171">
    <property type="entry name" value="Sigma70_r4"/>
    <property type="match status" value="1"/>
</dbReference>
<proteinExistence type="inferred from homology"/>
<dbReference type="InterPro" id="IPR039425">
    <property type="entry name" value="RNA_pol_sigma-70-like"/>
</dbReference>
<evidence type="ECO:0000256" key="2">
    <source>
        <dbReference type="ARBA" id="ARBA00023015"/>
    </source>
</evidence>
<dbReference type="SUPFAM" id="SSF88659">
    <property type="entry name" value="Sigma3 and sigma4 domains of RNA polymerase sigma factors"/>
    <property type="match status" value="1"/>
</dbReference>
<dbReference type="GO" id="GO:0003677">
    <property type="term" value="F:DNA binding"/>
    <property type="evidence" value="ECO:0007669"/>
    <property type="project" value="UniProtKB-KW"/>
</dbReference>
<dbReference type="Gene3D" id="1.10.10.10">
    <property type="entry name" value="Winged helix-like DNA-binding domain superfamily/Winged helix DNA-binding domain"/>
    <property type="match status" value="1"/>
</dbReference>
<reference evidence="8 9" key="1">
    <citation type="submission" date="2016-12" db="EMBL/GenBank/DDBJ databases">
        <title>The draft genome sequence of Actinophytocola sp. 11-183.</title>
        <authorList>
            <person name="Wang W."/>
            <person name="Yuan L."/>
        </authorList>
    </citation>
    <scope>NUCLEOTIDE SEQUENCE [LARGE SCALE GENOMIC DNA]</scope>
    <source>
        <strain evidence="8 9">11-183</strain>
    </source>
</reference>
<dbReference type="SUPFAM" id="SSF88946">
    <property type="entry name" value="Sigma2 domain of RNA polymerase sigma factors"/>
    <property type="match status" value="1"/>
</dbReference>
<evidence type="ECO:0000256" key="4">
    <source>
        <dbReference type="ARBA" id="ARBA00023125"/>
    </source>
</evidence>
<dbReference type="PANTHER" id="PTHR43133:SF50">
    <property type="entry name" value="ECF RNA POLYMERASE SIGMA FACTOR SIGM"/>
    <property type="match status" value="1"/>
</dbReference>
<dbReference type="Pfam" id="PF08281">
    <property type="entry name" value="Sigma70_r4_2"/>
    <property type="match status" value="1"/>
</dbReference>
<organism evidence="8 9">
    <name type="scientific">Actinophytocola xanthii</name>
    <dbReference type="NCBI Taxonomy" id="1912961"/>
    <lineage>
        <taxon>Bacteria</taxon>
        <taxon>Bacillati</taxon>
        <taxon>Actinomycetota</taxon>
        <taxon>Actinomycetes</taxon>
        <taxon>Pseudonocardiales</taxon>
        <taxon>Pseudonocardiaceae</taxon>
    </lineage>
</organism>
<keyword evidence="5" id="KW-0804">Transcription</keyword>
<dbReference type="PANTHER" id="PTHR43133">
    <property type="entry name" value="RNA POLYMERASE ECF-TYPE SIGMA FACTO"/>
    <property type="match status" value="1"/>
</dbReference>
<dbReference type="NCBIfam" id="TIGR02937">
    <property type="entry name" value="sigma70-ECF"/>
    <property type="match status" value="1"/>
</dbReference>
<dbReference type="NCBIfam" id="TIGR02983">
    <property type="entry name" value="SigE-fam_strep"/>
    <property type="match status" value="1"/>
</dbReference>
<gene>
    <name evidence="8" type="ORF">BU204_25955</name>
</gene>
<dbReference type="InterPro" id="IPR013324">
    <property type="entry name" value="RNA_pol_sigma_r3/r4-like"/>
</dbReference>
<dbReference type="Gene3D" id="1.10.1740.10">
    <property type="match status" value="1"/>
</dbReference>
<keyword evidence="4" id="KW-0238">DNA-binding</keyword>
<dbReference type="InterPro" id="IPR007627">
    <property type="entry name" value="RNA_pol_sigma70_r2"/>
</dbReference>
<dbReference type="GO" id="GO:0006352">
    <property type="term" value="P:DNA-templated transcription initiation"/>
    <property type="evidence" value="ECO:0007669"/>
    <property type="project" value="InterPro"/>
</dbReference>
<dbReference type="GO" id="GO:0016987">
    <property type="term" value="F:sigma factor activity"/>
    <property type="evidence" value="ECO:0007669"/>
    <property type="project" value="UniProtKB-KW"/>
</dbReference>
<evidence type="ECO:0000313" key="9">
    <source>
        <dbReference type="Proteomes" id="UP000185596"/>
    </source>
</evidence>
<dbReference type="Pfam" id="PF04542">
    <property type="entry name" value="Sigma70_r2"/>
    <property type="match status" value="1"/>
</dbReference>
<keyword evidence="3" id="KW-0731">Sigma factor</keyword>
<comment type="similarity">
    <text evidence="1">Belongs to the sigma-70 factor family. ECF subfamily.</text>
</comment>
<evidence type="ECO:0000259" key="7">
    <source>
        <dbReference type="Pfam" id="PF08281"/>
    </source>
</evidence>